<feature type="region of interest" description="Disordered" evidence="2">
    <location>
        <begin position="1"/>
        <end position="52"/>
    </location>
</feature>
<feature type="compositionally biased region" description="Polar residues" evidence="2">
    <location>
        <begin position="656"/>
        <end position="668"/>
    </location>
</feature>
<evidence type="ECO:0000313" key="3">
    <source>
        <dbReference type="EMBL" id="CAB9503938.1"/>
    </source>
</evidence>
<reference evidence="3" key="1">
    <citation type="submission" date="2020-06" db="EMBL/GenBank/DDBJ databases">
        <authorList>
            <consortium name="Plant Systems Biology data submission"/>
        </authorList>
    </citation>
    <scope>NUCLEOTIDE SEQUENCE</scope>
    <source>
        <strain evidence="3">D6</strain>
    </source>
</reference>
<evidence type="ECO:0000256" key="1">
    <source>
        <dbReference type="SAM" id="Coils"/>
    </source>
</evidence>
<gene>
    <name evidence="3" type="ORF">SEMRO_180_G078900.1</name>
</gene>
<keyword evidence="4" id="KW-1185">Reference proteome</keyword>
<feature type="compositionally biased region" description="Basic residues" evidence="2">
    <location>
        <begin position="1106"/>
        <end position="1119"/>
    </location>
</feature>
<feature type="compositionally biased region" description="Basic residues" evidence="2">
    <location>
        <begin position="794"/>
        <end position="803"/>
    </location>
</feature>
<feature type="compositionally biased region" description="Basic and acidic residues" evidence="2">
    <location>
        <begin position="1050"/>
        <end position="1060"/>
    </location>
</feature>
<feature type="compositionally biased region" description="Basic residues" evidence="2">
    <location>
        <begin position="1033"/>
        <end position="1043"/>
    </location>
</feature>
<feature type="region of interest" description="Disordered" evidence="2">
    <location>
        <begin position="509"/>
        <end position="1119"/>
    </location>
</feature>
<dbReference type="EMBL" id="CAICTM010000179">
    <property type="protein sequence ID" value="CAB9503938.1"/>
    <property type="molecule type" value="Genomic_DNA"/>
</dbReference>
<feature type="coiled-coil region" evidence="1">
    <location>
        <begin position="270"/>
        <end position="312"/>
    </location>
</feature>
<feature type="compositionally biased region" description="Low complexity" evidence="2">
    <location>
        <begin position="904"/>
        <end position="916"/>
    </location>
</feature>
<feature type="compositionally biased region" description="Basic and acidic residues" evidence="2">
    <location>
        <begin position="998"/>
        <end position="1008"/>
    </location>
</feature>
<feature type="compositionally biased region" description="Basic and acidic residues" evidence="2">
    <location>
        <begin position="855"/>
        <end position="873"/>
    </location>
</feature>
<feature type="compositionally biased region" description="Basic residues" evidence="2">
    <location>
        <begin position="928"/>
        <end position="937"/>
    </location>
</feature>
<feature type="compositionally biased region" description="Polar residues" evidence="2">
    <location>
        <begin position="36"/>
        <end position="45"/>
    </location>
</feature>
<keyword evidence="1" id="KW-0175">Coiled coil</keyword>
<accession>A0A9N8HBF1</accession>
<feature type="compositionally biased region" description="Acidic residues" evidence="2">
    <location>
        <begin position="1"/>
        <end position="10"/>
    </location>
</feature>
<feature type="region of interest" description="Disordered" evidence="2">
    <location>
        <begin position="79"/>
        <end position="105"/>
    </location>
</feature>
<dbReference type="Proteomes" id="UP001153069">
    <property type="component" value="Unassembled WGS sequence"/>
</dbReference>
<feature type="compositionally biased region" description="Basic residues" evidence="2">
    <location>
        <begin position="978"/>
        <end position="991"/>
    </location>
</feature>
<feature type="compositionally biased region" description="Basic and acidic residues" evidence="2">
    <location>
        <begin position="509"/>
        <end position="561"/>
    </location>
</feature>
<proteinExistence type="predicted"/>
<feature type="compositionally biased region" description="Basic residues" evidence="2">
    <location>
        <begin position="724"/>
        <end position="735"/>
    </location>
</feature>
<feature type="region of interest" description="Disordered" evidence="2">
    <location>
        <begin position="430"/>
        <end position="472"/>
    </location>
</feature>
<comment type="caution">
    <text evidence="3">The sequence shown here is derived from an EMBL/GenBank/DDBJ whole genome shotgun (WGS) entry which is preliminary data.</text>
</comment>
<feature type="compositionally biased region" description="Low complexity" evidence="2">
    <location>
        <begin position="772"/>
        <end position="793"/>
    </location>
</feature>
<feature type="compositionally biased region" description="Low complexity" evidence="2">
    <location>
        <begin position="956"/>
        <end position="966"/>
    </location>
</feature>
<feature type="compositionally biased region" description="Basic and acidic residues" evidence="2">
    <location>
        <begin position="430"/>
        <end position="440"/>
    </location>
</feature>
<evidence type="ECO:0000256" key="2">
    <source>
        <dbReference type="SAM" id="MobiDB-lite"/>
    </source>
</evidence>
<name>A0A9N8HBF1_9STRA</name>
<evidence type="ECO:0000313" key="4">
    <source>
        <dbReference type="Proteomes" id="UP001153069"/>
    </source>
</evidence>
<feature type="compositionally biased region" description="Acidic residues" evidence="2">
    <location>
        <begin position="708"/>
        <end position="718"/>
    </location>
</feature>
<feature type="compositionally biased region" description="Low complexity" evidence="2">
    <location>
        <begin position="804"/>
        <end position="814"/>
    </location>
</feature>
<dbReference type="AlphaFoldDB" id="A0A9N8HBF1"/>
<feature type="compositionally biased region" description="Basic and acidic residues" evidence="2">
    <location>
        <begin position="577"/>
        <end position="634"/>
    </location>
</feature>
<feature type="compositionally biased region" description="Basic residues" evidence="2">
    <location>
        <begin position="14"/>
        <end position="35"/>
    </location>
</feature>
<feature type="compositionally biased region" description="Polar residues" evidence="2">
    <location>
        <begin position="839"/>
        <end position="850"/>
    </location>
</feature>
<feature type="compositionally biased region" description="Basic and acidic residues" evidence="2">
    <location>
        <begin position="449"/>
        <end position="472"/>
    </location>
</feature>
<protein>
    <submittedName>
        <fullName evidence="3">Uncharacterized protein</fullName>
    </submittedName>
</protein>
<organism evidence="3 4">
    <name type="scientific">Seminavis robusta</name>
    <dbReference type="NCBI Taxonomy" id="568900"/>
    <lineage>
        <taxon>Eukaryota</taxon>
        <taxon>Sar</taxon>
        <taxon>Stramenopiles</taxon>
        <taxon>Ochrophyta</taxon>
        <taxon>Bacillariophyta</taxon>
        <taxon>Bacillariophyceae</taxon>
        <taxon>Bacillariophycidae</taxon>
        <taxon>Naviculales</taxon>
        <taxon>Naviculaceae</taxon>
        <taxon>Seminavis</taxon>
    </lineage>
</organism>
<sequence>MRGTPDEDELSSSTHKKNGATNRRVGKVQRMKRRFTQQATSSSGGTAKREIVVDGSVEDRKLQLKRSLTADATIERRVNDTNKLDLSEKENNNDEQPNHHTPTEWRRGAMVGTLETNRRVTLIRERFSSSRSIFGPDDDPIMAVSPMGRRGKLLTAREEIEFARLMDTEKTFNEAFLTVGGSGMDCRQTGKGSIFVMGDAKLGQTKVIQTRLNKAARIVQRFVRYSVAILSVHKAHFKYWKDEQADIERRRVEELEDVERMKAIQKHLFMIELEREYEETLEEELESKQKVLREYEQELATEKQEHDILAKLIRQTTLENCLLELQLKDPEQADKAGALQQRISIIQSQKDIYTLALDQYQDMRKALKKRIKLVIRETDLEQILLGIVKRYIKLITDLLKDKTDDPEIRAELKNIKKQLKEIKVQIMAKHNERMGWKTDDNNNNNNDSADAKANAEARAKEEAEKRRLEAEERRKQAIAERRRLDAAYERLQKEEEERQRAEFAKIRSQVEEKKRAKAEVERRRKEEEERQKAEEERRRKQEEEERQKAEEEGSQKSKAEQEGSLNLTDSMTALDVGGERRRLDAAYERLQKEEEERQRAEFAKIRSEVEEKKRAKAEAERRRKEEEERQKAEAGQEGSLNLTDSMTALDVGGDPTGSNDSNALGTQETDNEGSLVLSESLTGLRDASASSMDRNSSKGEVEAAPGAEDSELSLEDLMQDPTGSKKKSKKKKTKRGSSILESNSKLFSLTEEPSDSPSRRKTTKSKGKSKEGSSSTLFSLSEESDSNNDVSSGKTKKSKKASKRGSSLLESSSGALFAVIEDSNAPRGKTTTKPKRASQRASMLQSSSALFSLIEEPKASDDDEKPADSKWESMMESFVNHDSGDNGPSPLAKNRSTRRKPKKSSMMESSSALFFLIEEELEDDGTPGKKKTKKKTGRSSGMDQSAPDFGSRYGMDDSYADYGSSDGMDHSAPAHLSSGRRRNKKTGRRRMSSMDQSAPEHTRSRMVDESGSDDGSPDDMDRSAPAQLSSERRRNKKSGRRRRSSMDQSAPEHSHRRMADTDSDNGSPDDMDHSAPAHLSSGRRTNKKAGMRRMSTMDESVPELGRRKRDGRRRRMSID</sequence>